<dbReference type="EMBL" id="ML993596">
    <property type="protein sequence ID" value="KAF2166416.1"/>
    <property type="molecule type" value="Genomic_DNA"/>
</dbReference>
<dbReference type="Gene3D" id="2.40.30.10">
    <property type="entry name" value="Translation factors"/>
    <property type="match status" value="1"/>
</dbReference>
<name>A0A6A6CLV5_ZASCE</name>
<keyword evidence="2" id="KW-1185">Reference proteome</keyword>
<evidence type="ECO:0000313" key="1">
    <source>
        <dbReference type="EMBL" id="KAF2166416.1"/>
    </source>
</evidence>
<dbReference type="OrthoDB" id="364892at2759"/>
<organism evidence="1 2">
    <name type="scientific">Zasmidium cellare ATCC 36951</name>
    <dbReference type="NCBI Taxonomy" id="1080233"/>
    <lineage>
        <taxon>Eukaryota</taxon>
        <taxon>Fungi</taxon>
        <taxon>Dikarya</taxon>
        <taxon>Ascomycota</taxon>
        <taxon>Pezizomycotina</taxon>
        <taxon>Dothideomycetes</taxon>
        <taxon>Dothideomycetidae</taxon>
        <taxon>Mycosphaerellales</taxon>
        <taxon>Mycosphaerellaceae</taxon>
        <taxon>Zasmidium</taxon>
    </lineage>
</organism>
<dbReference type="PANTHER" id="PTHR42908:SF3">
    <property type="entry name" value="ELONGATION FACTOR-LIKE GTPASE 1"/>
    <property type="match status" value="1"/>
</dbReference>
<gene>
    <name evidence="1" type="ORF">M409DRAFT_23056</name>
</gene>
<dbReference type="RefSeq" id="XP_033667305.1">
    <property type="nucleotide sequence ID" value="XM_033806612.1"/>
</dbReference>
<dbReference type="AlphaFoldDB" id="A0A6A6CLV5"/>
<dbReference type="InterPro" id="IPR027417">
    <property type="entry name" value="P-loop_NTPase"/>
</dbReference>
<dbReference type="GO" id="GO:1990904">
    <property type="term" value="C:ribonucleoprotein complex"/>
    <property type="evidence" value="ECO:0007669"/>
    <property type="project" value="TreeGrafter"/>
</dbReference>
<evidence type="ECO:0000313" key="2">
    <source>
        <dbReference type="Proteomes" id="UP000799537"/>
    </source>
</evidence>
<dbReference type="GO" id="GO:0005829">
    <property type="term" value="C:cytosol"/>
    <property type="evidence" value="ECO:0007669"/>
    <property type="project" value="TreeGrafter"/>
</dbReference>
<dbReference type="Gene3D" id="3.40.50.300">
    <property type="entry name" value="P-loop containing nucleotide triphosphate hydrolases"/>
    <property type="match status" value="1"/>
</dbReference>
<proteinExistence type="predicted"/>
<dbReference type="PANTHER" id="PTHR42908">
    <property type="entry name" value="TRANSLATION ELONGATION FACTOR-RELATED"/>
    <property type="match status" value="1"/>
</dbReference>
<dbReference type="GeneID" id="54559884"/>
<dbReference type="GO" id="GO:0003924">
    <property type="term" value="F:GTPase activity"/>
    <property type="evidence" value="ECO:0007669"/>
    <property type="project" value="TreeGrafter"/>
</dbReference>
<dbReference type="InterPro" id="IPR009000">
    <property type="entry name" value="Transl_B-barrel_sf"/>
</dbReference>
<dbReference type="Proteomes" id="UP000799537">
    <property type="component" value="Unassembled WGS sequence"/>
</dbReference>
<dbReference type="SUPFAM" id="SSF50447">
    <property type="entry name" value="Translation proteins"/>
    <property type="match status" value="1"/>
</dbReference>
<reference evidence="1" key="1">
    <citation type="journal article" date="2020" name="Stud. Mycol.">
        <title>101 Dothideomycetes genomes: a test case for predicting lifestyles and emergence of pathogens.</title>
        <authorList>
            <person name="Haridas S."/>
            <person name="Albert R."/>
            <person name="Binder M."/>
            <person name="Bloem J."/>
            <person name="Labutti K."/>
            <person name="Salamov A."/>
            <person name="Andreopoulos B."/>
            <person name="Baker S."/>
            <person name="Barry K."/>
            <person name="Bills G."/>
            <person name="Bluhm B."/>
            <person name="Cannon C."/>
            <person name="Castanera R."/>
            <person name="Culley D."/>
            <person name="Daum C."/>
            <person name="Ezra D."/>
            <person name="Gonzalez J."/>
            <person name="Henrissat B."/>
            <person name="Kuo A."/>
            <person name="Liang C."/>
            <person name="Lipzen A."/>
            <person name="Lutzoni F."/>
            <person name="Magnuson J."/>
            <person name="Mondo S."/>
            <person name="Nolan M."/>
            <person name="Ohm R."/>
            <person name="Pangilinan J."/>
            <person name="Park H.-J."/>
            <person name="Ramirez L."/>
            <person name="Alfaro M."/>
            <person name="Sun H."/>
            <person name="Tritt A."/>
            <person name="Yoshinaga Y."/>
            <person name="Zwiers L.-H."/>
            <person name="Turgeon B."/>
            <person name="Goodwin S."/>
            <person name="Spatafora J."/>
            <person name="Crous P."/>
            <person name="Grigoriev I."/>
        </authorList>
    </citation>
    <scope>NUCLEOTIDE SEQUENCE</scope>
    <source>
        <strain evidence="1">ATCC 36951</strain>
    </source>
</reference>
<dbReference type="GO" id="GO:0003746">
    <property type="term" value="F:translation elongation factor activity"/>
    <property type="evidence" value="ECO:0007669"/>
    <property type="project" value="TreeGrafter"/>
</dbReference>
<accession>A0A6A6CLV5</accession>
<sequence length="814" mass="88480">MKPLLQNAGRVTPLRAFDSMRPFTMLLALPFSTSVMCAPACTELAQRQGLRQLIKALTTGTDADINAIPLASNVTVIMQTQGIRVTLAKDLQGARNAARTIHRIVTRFGPAPNDIASYLDNGVDEAFVNGTLTLGLTASNDVRLPLVTVPAAQNLVYDTTTCLGYYTVGTLEPVDGVIETALDAFLIDNFPLYEVLDNVTAPILDKQTLESIASVPARVRHASLYGVDDVEKSLVLQSLRTAASLTVKVADKIYPPDVQQSSQAKTFMPLVPPTVLCFQPASAQSVKTLIYLTNLPHENQVDSVAGCVSDLRSTDSILFLTDFIIGEVTTHMKAMLLQAVTEQVKPSLVIGKMNQMIEAGYSQEKLYQTVLKLVDDFNAAIKDVAVEGSPMAEVSLPTATVVFGSTEHGWGFTLEQVAERAAPSLGMSSTDLLNKLWGDWYYQPDKKQWSQECKSGDKSKECGFNRFELGVELTKEEQQSSRTKLIQAAMGKYSPLSYGVLKLLLRLPDPVTAQRNRVQTLLEPSGNNATRSAAQTRDYGDKAPLLISVTKSVILDGNKSVLLGRVYSGRAVAGVKVQIRGWTYGPDSKQIAMQVAIGHVYHALGPSALDCSSMPAGNLVYLADMGTCPPLQSGTISGVADAPTFKSSVLTSIPVLDSKISPSSAGKLSQLKDAIQAVKKSYPEITTVESSPSSDFTISGPRDRYIRNALQHLANIVDQQSLTLGRTTVRSQDKREPFYSIKVLAPVGRESALQSIFSPQRGELQESEPIAEDLFLTRWNTPVATFATVQDGIKRSQGIILRMEFEEWQGEPHF</sequence>
<dbReference type="SUPFAM" id="SSF52540">
    <property type="entry name" value="P-loop containing nucleoside triphosphate hydrolases"/>
    <property type="match status" value="1"/>
</dbReference>
<protein>
    <submittedName>
        <fullName evidence="1">Uncharacterized protein</fullName>
    </submittedName>
</protein>